<dbReference type="GO" id="GO:0005829">
    <property type="term" value="C:cytosol"/>
    <property type="evidence" value="ECO:0007669"/>
    <property type="project" value="TreeGrafter"/>
</dbReference>
<dbReference type="SUPFAM" id="SSF56672">
    <property type="entry name" value="DNA/RNA polymerases"/>
    <property type="match status" value="1"/>
</dbReference>
<evidence type="ECO:0000256" key="1">
    <source>
        <dbReference type="ARBA" id="ARBA00010945"/>
    </source>
</evidence>
<proteinExistence type="inferred from homology"/>
<gene>
    <name evidence="12" type="primary">dinB</name>
    <name evidence="15" type="ORF">PPSIR1_31488</name>
</gene>
<dbReference type="STRING" id="391625.PPSIR1_31488"/>
<dbReference type="GO" id="GO:0003684">
    <property type="term" value="F:damaged DNA binding"/>
    <property type="evidence" value="ECO:0007669"/>
    <property type="project" value="InterPro"/>
</dbReference>
<dbReference type="HAMAP" id="MF_01113">
    <property type="entry name" value="DNApol_IV"/>
    <property type="match status" value="1"/>
</dbReference>
<dbReference type="CDD" id="cd03586">
    <property type="entry name" value="PolY_Pol_IV_kappa"/>
    <property type="match status" value="1"/>
</dbReference>
<evidence type="ECO:0000313" key="15">
    <source>
        <dbReference type="EMBL" id="EDM75497.1"/>
    </source>
</evidence>
<evidence type="ECO:0000256" key="6">
    <source>
        <dbReference type="ARBA" id="ARBA00022723"/>
    </source>
</evidence>
<evidence type="ECO:0000313" key="16">
    <source>
        <dbReference type="Proteomes" id="UP000005801"/>
    </source>
</evidence>
<keyword evidence="5 12" id="KW-0235">DNA replication</keyword>
<dbReference type="Gene3D" id="3.30.1490.100">
    <property type="entry name" value="DNA polymerase, Y-family, little finger domain"/>
    <property type="match status" value="1"/>
</dbReference>
<dbReference type="OrthoDB" id="9808813at2"/>
<dbReference type="PROSITE" id="PS50173">
    <property type="entry name" value="UMUC"/>
    <property type="match status" value="1"/>
</dbReference>
<comment type="function">
    <text evidence="12">Poorly processive, error-prone DNA polymerase involved in untargeted mutagenesis. Copies undamaged DNA at stalled replication forks, which arise in vivo from mismatched or misaligned primer ends. These misaligned primers can be extended by PolIV. Exhibits no 3'-5' exonuclease (proofreading) activity. May be involved in translesional synthesis, in conjunction with the beta clamp from PolIII.</text>
</comment>
<dbReference type="SUPFAM" id="SSF100879">
    <property type="entry name" value="Lesion bypass DNA polymerase (Y-family), little finger domain"/>
    <property type="match status" value="1"/>
</dbReference>
<keyword evidence="9 12" id="KW-0239">DNA-directed DNA polymerase</keyword>
<dbReference type="PANTHER" id="PTHR11076:SF33">
    <property type="entry name" value="DNA POLYMERASE KAPPA"/>
    <property type="match status" value="1"/>
</dbReference>
<comment type="similarity">
    <text evidence="1 12">Belongs to the DNA polymerase type-Y family.</text>
</comment>
<accession>A6GF38</accession>
<keyword evidence="12" id="KW-0238">DNA-binding</keyword>
<evidence type="ECO:0000256" key="7">
    <source>
        <dbReference type="ARBA" id="ARBA00022763"/>
    </source>
</evidence>
<dbReference type="eggNOG" id="COG0389">
    <property type="taxonomic scope" value="Bacteria"/>
</dbReference>
<evidence type="ECO:0000256" key="12">
    <source>
        <dbReference type="HAMAP-Rule" id="MF_01113"/>
    </source>
</evidence>
<protein>
    <recommendedName>
        <fullName evidence="12">DNA polymerase IV</fullName>
        <shortName evidence="12">Pol IV</shortName>
        <ecNumber evidence="12">2.7.7.7</ecNumber>
    </recommendedName>
</protein>
<dbReference type="Pfam" id="PF11799">
    <property type="entry name" value="IMS_C"/>
    <property type="match status" value="1"/>
</dbReference>
<dbReference type="GO" id="GO:0006281">
    <property type="term" value="P:DNA repair"/>
    <property type="evidence" value="ECO:0007669"/>
    <property type="project" value="UniProtKB-UniRule"/>
</dbReference>
<evidence type="ECO:0000259" key="14">
    <source>
        <dbReference type="PROSITE" id="PS50173"/>
    </source>
</evidence>
<organism evidence="15 16">
    <name type="scientific">Plesiocystis pacifica SIR-1</name>
    <dbReference type="NCBI Taxonomy" id="391625"/>
    <lineage>
        <taxon>Bacteria</taxon>
        <taxon>Pseudomonadati</taxon>
        <taxon>Myxococcota</taxon>
        <taxon>Polyangia</taxon>
        <taxon>Nannocystales</taxon>
        <taxon>Nannocystaceae</taxon>
        <taxon>Plesiocystis</taxon>
    </lineage>
</organism>
<keyword evidence="10 12" id="KW-0234">DNA repair</keyword>
<sequence>MDAFFASIEQRDDPRLRGKPVLVGHAGKRGVVAAASYEARRFGCHSAQPMAVARRRCPQAVIVPGRHEVYLGVSAELFEILEGFTPVVEGLSIDEAFLDMSGTQRLHGPPRVAAERIRQTVAERLRLTCSVGIASAKFIAKIASDQDKPDGLTVVEPGRERAFLHRLPVRELWGVGPRTQEVLERYGVRTIGDIAELGLETLERDLGEHGRHLHQLSVGVDPRPVSPGRERKQVSHENTFGEDLRSRPEIEDWLLRQSTRVADRLVAKGLHGRKVHLKLRDASFTTWTRQCSLDEPTQEARVIFARARALLDRLEAEGKLRALRIRLTGVGVSDFRRDAPARQLELLPVEGAAEPATDDRGEAVQDVLSEVRRRFGGKALGLAGVGGIRREARDDAGAVPDLSTRIDDD</sequence>
<name>A6GF38_9BACT</name>
<dbReference type="EMBL" id="ABCS01000089">
    <property type="protein sequence ID" value="EDM75497.1"/>
    <property type="molecule type" value="Genomic_DNA"/>
</dbReference>
<keyword evidence="12" id="KW-0963">Cytoplasm</keyword>
<dbReference type="PANTHER" id="PTHR11076">
    <property type="entry name" value="DNA REPAIR POLYMERASE UMUC / TRANSFERASE FAMILY MEMBER"/>
    <property type="match status" value="1"/>
</dbReference>
<dbReference type="InterPro" id="IPR043128">
    <property type="entry name" value="Rev_trsase/Diguanyl_cyclase"/>
</dbReference>
<dbReference type="Gene3D" id="3.40.1170.60">
    <property type="match status" value="1"/>
</dbReference>
<dbReference type="GO" id="GO:0000287">
    <property type="term" value="F:magnesium ion binding"/>
    <property type="evidence" value="ECO:0007669"/>
    <property type="project" value="UniProtKB-UniRule"/>
</dbReference>
<keyword evidence="2 12" id="KW-0515">Mutator protein</keyword>
<comment type="subcellular location">
    <subcellularLocation>
        <location evidence="12">Cytoplasm</location>
    </subcellularLocation>
</comment>
<keyword evidence="7 12" id="KW-0227">DNA damage</keyword>
<dbReference type="EC" id="2.7.7.7" evidence="12"/>
<feature type="binding site" evidence="12">
    <location>
        <position position="94"/>
    </location>
    <ligand>
        <name>Mg(2+)</name>
        <dbReference type="ChEBI" id="CHEBI:18420"/>
    </ligand>
</feature>
<dbReference type="FunFam" id="3.30.1490.100:FF:000004">
    <property type="entry name" value="DNA polymerase IV"/>
    <property type="match status" value="1"/>
</dbReference>
<dbReference type="InterPro" id="IPR024728">
    <property type="entry name" value="PolY_HhH_motif"/>
</dbReference>
<feature type="site" description="Substrate discrimination" evidence="12">
    <location>
        <position position="5"/>
    </location>
</feature>
<dbReference type="GO" id="GO:0003887">
    <property type="term" value="F:DNA-directed DNA polymerase activity"/>
    <property type="evidence" value="ECO:0007669"/>
    <property type="project" value="UniProtKB-UniRule"/>
</dbReference>
<dbReference type="AlphaFoldDB" id="A6GF38"/>
<dbReference type="Pfam" id="PF11798">
    <property type="entry name" value="IMS_HHH"/>
    <property type="match status" value="1"/>
</dbReference>
<dbReference type="InterPro" id="IPR050116">
    <property type="entry name" value="DNA_polymerase-Y"/>
</dbReference>
<evidence type="ECO:0000256" key="3">
    <source>
        <dbReference type="ARBA" id="ARBA00022679"/>
    </source>
</evidence>
<dbReference type="GO" id="GO:0006261">
    <property type="term" value="P:DNA-templated DNA replication"/>
    <property type="evidence" value="ECO:0007669"/>
    <property type="project" value="UniProtKB-UniRule"/>
</dbReference>
<keyword evidence="6 12" id="KW-0479">Metal-binding</keyword>
<dbReference type="GO" id="GO:0042276">
    <property type="term" value="P:error-prone translesion synthesis"/>
    <property type="evidence" value="ECO:0007669"/>
    <property type="project" value="TreeGrafter"/>
</dbReference>
<comment type="cofactor">
    <cofactor evidence="12">
        <name>Mg(2+)</name>
        <dbReference type="ChEBI" id="CHEBI:18420"/>
    </cofactor>
    <text evidence="12">Binds 2 magnesium ions per subunit.</text>
</comment>
<feature type="domain" description="UmuC" evidence="14">
    <location>
        <begin position="1"/>
        <end position="176"/>
    </location>
</feature>
<dbReference type="Pfam" id="PF00817">
    <property type="entry name" value="IMS"/>
    <property type="match status" value="1"/>
</dbReference>
<feature type="active site" evidence="12">
    <location>
        <position position="95"/>
    </location>
</feature>
<comment type="subunit">
    <text evidence="12">Monomer.</text>
</comment>
<evidence type="ECO:0000256" key="13">
    <source>
        <dbReference type="SAM" id="MobiDB-lite"/>
    </source>
</evidence>
<dbReference type="Gene3D" id="1.10.150.20">
    <property type="entry name" value="5' to 3' exonuclease, C-terminal subdomain"/>
    <property type="match status" value="1"/>
</dbReference>
<dbReference type="InterPro" id="IPR043502">
    <property type="entry name" value="DNA/RNA_pol_sf"/>
</dbReference>
<dbReference type="InterPro" id="IPR036775">
    <property type="entry name" value="DNA_pol_Y-fam_lit_finger_sf"/>
</dbReference>
<dbReference type="InterPro" id="IPR017961">
    <property type="entry name" value="DNA_pol_Y-fam_little_finger"/>
</dbReference>
<evidence type="ECO:0000256" key="5">
    <source>
        <dbReference type="ARBA" id="ARBA00022705"/>
    </source>
</evidence>
<dbReference type="Proteomes" id="UP000005801">
    <property type="component" value="Unassembled WGS sequence"/>
</dbReference>
<dbReference type="InterPro" id="IPR022880">
    <property type="entry name" value="DNApol_IV"/>
</dbReference>
<evidence type="ECO:0000256" key="8">
    <source>
        <dbReference type="ARBA" id="ARBA00022842"/>
    </source>
</evidence>
<keyword evidence="4 12" id="KW-0548">Nucleotidyltransferase</keyword>
<evidence type="ECO:0000256" key="11">
    <source>
        <dbReference type="ARBA" id="ARBA00049244"/>
    </source>
</evidence>
<feature type="region of interest" description="Disordered" evidence="13">
    <location>
        <begin position="217"/>
        <end position="241"/>
    </location>
</feature>
<evidence type="ECO:0000256" key="4">
    <source>
        <dbReference type="ARBA" id="ARBA00022695"/>
    </source>
</evidence>
<comment type="caution">
    <text evidence="15">The sequence shown here is derived from an EMBL/GenBank/DDBJ whole genome shotgun (WGS) entry which is preliminary data.</text>
</comment>
<dbReference type="GO" id="GO:0009432">
    <property type="term" value="P:SOS response"/>
    <property type="evidence" value="ECO:0007669"/>
    <property type="project" value="TreeGrafter"/>
</dbReference>
<dbReference type="Gene3D" id="3.30.70.270">
    <property type="match status" value="1"/>
</dbReference>
<reference evidence="15 16" key="1">
    <citation type="submission" date="2007-06" db="EMBL/GenBank/DDBJ databases">
        <authorList>
            <person name="Shimkets L."/>
            <person name="Ferriera S."/>
            <person name="Johnson J."/>
            <person name="Kravitz S."/>
            <person name="Beeson K."/>
            <person name="Sutton G."/>
            <person name="Rogers Y.-H."/>
            <person name="Friedman R."/>
            <person name="Frazier M."/>
            <person name="Venter J.C."/>
        </authorList>
    </citation>
    <scope>NUCLEOTIDE SEQUENCE [LARGE SCALE GENOMIC DNA]</scope>
    <source>
        <strain evidence="15 16">SIR-1</strain>
    </source>
</reference>
<keyword evidence="16" id="KW-1185">Reference proteome</keyword>
<comment type="caution">
    <text evidence="12">Lacks conserved residue(s) required for the propagation of feature annotation.</text>
</comment>
<evidence type="ECO:0000256" key="2">
    <source>
        <dbReference type="ARBA" id="ARBA00022457"/>
    </source>
</evidence>
<comment type="catalytic activity">
    <reaction evidence="11 12">
        <text>DNA(n) + a 2'-deoxyribonucleoside 5'-triphosphate = DNA(n+1) + diphosphate</text>
        <dbReference type="Rhea" id="RHEA:22508"/>
        <dbReference type="Rhea" id="RHEA-COMP:17339"/>
        <dbReference type="Rhea" id="RHEA-COMP:17340"/>
        <dbReference type="ChEBI" id="CHEBI:33019"/>
        <dbReference type="ChEBI" id="CHEBI:61560"/>
        <dbReference type="ChEBI" id="CHEBI:173112"/>
        <dbReference type="EC" id="2.7.7.7"/>
    </reaction>
</comment>
<keyword evidence="3 12" id="KW-0808">Transferase</keyword>
<dbReference type="NCBIfam" id="NF002677">
    <property type="entry name" value="PRK02406.1"/>
    <property type="match status" value="1"/>
</dbReference>
<evidence type="ECO:0000256" key="10">
    <source>
        <dbReference type="ARBA" id="ARBA00023204"/>
    </source>
</evidence>
<dbReference type="InterPro" id="IPR001126">
    <property type="entry name" value="UmuC"/>
</dbReference>
<evidence type="ECO:0000256" key="9">
    <source>
        <dbReference type="ARBA" id="ARBA00022932"/>
    </source>
</evidence>
<keyword evidence="8 12" id="KW-0460">Magnesium</keyword>